<dbReference type="OrthoDB" id="1667110at2759"/>
<dbReference type="PANTHER" id="PTHR12549">
    <property type="entry name" value="JMJC DOMAIN-CONTAINING HISTONE DEMETHYLATION PROTEIN"/>
    <property type="match status" value="1"/>
</dbReference>
<dbReference type="SMART" id="SM00558">
    <property type="entry name" value="JmjC"/>
    <property type="match status" value="1"/>
</dbReference>
<feature type="region of interest" description="Disordered" evidence="5">
    <location>
        <begin position="773"/>
        <end position="792"/>
    </location>
</feature>
<keyword evidence="3" id="KW-0479">Metal-binding</keyword>
<name>A0A830D0L8_9LAMI</name>
<evidence type="ECO:0000256" key="3">
    <source>
        <dbReference type="ARBA" id="ARBA00022723"/>
    </source>
</evidence>
<dbReference type="GO" id="GO:0000118">
    <property type="term" value="C:histone deacetylase complex"/>
    <property type="evidence" value="ECO:0007669"/>
    <property type="project" value="TreeGrafter"/>
</dbReference>
<feature type="region of interest" description="Disordered" evidence="5">
    <location>
        <begin position="104"/>
        <end position="172"/>
    </location>
</feature>
<gene>
    <name evidence="7" type="ORF">PHJA_002631100</name>
</gene>
<evidence type="ECO:0000313" key="8">
    <source>
        <dbReference type="Proteomes" id="UP000653305"/>
    </source>
</evidence>
<dbReference type="GO" id="GO:0031490">
    <property type="term" value="F:chromatin DNA binding"/>
    <property type="evidence" value="ECO:0007669"/>
    <property type="project" value="TreeGrafter"/>
</dbReference>
<dbReference type="SUPFAM" id="SSF51197">
    <property type="entry name" value="Clavaminate synthase-like"/>
    <property type="match status" value="1"/>
</dbReference>
<dbReference type="PANTHER" id="PTHR12549:SF11">
    <property type="entry name" value="LYSINE-SPECIFIC DEMETHYLASE JMJ25"/>
    <property type="match status" value="1"/>
</dbReference>
<evidence type="ECO:0000256" key="4">
    <source>
        <dbReference type="ARBA" id="ARBA00023242"/>
    </source>
</evidence>
<evidence type="ECO:0000259" key="6">
    <source>
        <dbReference type="SMART" id="SM00558"/>
    </source>
</evidence>
<organism evidence="7 8">
    <name type="scientific">Phtheirospermum japonicum</name>
    <dbReference type="NCBI Taxonomy" id="374723"/>
    <lineage>
        <taxon>Eukaryota</taxon>
        <taxon>Viridiplantae</taxon>
        <taxon>Streptophyta</taxon>
        <taxon>Embryophyta</taxon>
        <taxon>Tracheophyta</taxon>
        <taxon>Spermatophyta</taxon>
        <taxon>Magnoliopsida</taxon>
        <taxon>eudicotyledons</taxon>
        <taxon>Gunneridae</taxon>
        <taxon>Pentapetalae</taxon>
        <taxon>asterids</taxon>
        <taxon>lamiids</taxon>
        <taxon>Lamiales</taxon>
        <taxon>Orobanchaceae</taxon>
        <taxon>Orobanchaceae incertae sedis</taxon>
        <taxon>Phtheirospermum</taxon>
    </lineage>
</organism>
<dbReference type="GO" id="GO:0006357">
    <property type="term" value="P:regulation of transcription by RNA polymerase II"/>
    <property type="evidence" value="ECO:0007669"/>
    <property type="project" value="TreeGrafter"/>
</dbReference>
<proteinExistence type="inferred from homology"/>
<evidence type="ECO:0000313" key="7">
    <source>
        <dbReference type="EMBL" id="GFQ04870.1"/>
    </source>
</evidence>
<dbReference type="GO" id="GO:0032454">
    <property type="term" value="F:histone H3K9 demethylase activity"/>
    <property type="evidence" value="ECO:0007669"/>
    <property type="project" value="InterPro"/>
</dbReference>
<feature type="compositionally biased region" description="Acidic residues" evidence="5">
    <location>
        <begin position="135"/>
        <end position="152"/>
    </location>
</feature>
<dbReference type="GO" id="GO:0000785">
    <property type="term" value="C:chromatin"/>
    <property type="evidence" value="ECO:0007669"/>
    <property type="project" value="TreeGrafter"/>
</dbReference>
<dbReference type="GO" id="GO:0032259">
    <property type="term" value="P:methylation"/>
    <property type="evidence" value="ECO:0007669"/>
    <property type="project" value="UniProtKB-KW"/>
</dbReference>
<dbReference type="Gene3D" id="2.60.120.650">
    <property type="entry name" value="Cupin"/>
    <property type="match status" value="1"/>
</dbReference>
<comment type="subcellular location">
    <subcellularLocation>
        <location evidence="1">Nucleus</location>
    </subcellularLocation>
</comment>
<keyword evidence="8" id="KW-1185">Reference proteome</keyword>
<keyword evidence="7" id="KW-0808">Transferase</keyword>
<keyword evidence="7" id="KW-0489">Methyltransferase</keyword>
<feature type="compositionally biased region" description="Basic and acidic residues" evidence="5">
    <location>
        <begin position="119"/>
        <end position="134"/>
    </location>
</feature>
<dbReference type="InterPro" id="IPR003347">
    <property type="entry name" value="JmjC_dom"/>
</dbReference>
<evidence type="ECO:0000256" key="5">
    <source>
        <dbReference type="SAM" id="MobiDB-lite"/>
    </source>
</evidence>
<evidence type="ECO:0000256" key="1">
    <source>
        <dbReference type="ARBA" id="ARBA00004123"/>
    </source>
</evidence>
<evidence type="ECO:0000256" key="2">
    <source>
        <dbReference type="ARBA" id="ARBA00006801"/>
    </source>
</evidence>
<feature type="compositionally biased region" description="Basic and acidic residues" evidence="5">
    <location>
        <begin position="153"/>
        <end position="165"/>
    </location>
</feature>
<keyword evidence="4" id="KW-0539">Nucleus</keyword>
<protein>
    <submittedName>
        <fullName evidence="7">Lysine-specific demethylase jmj25</fullName>
    </submittedName>
</protein>
<dbReference type="InterPro" id="IPR045109">
    <property type="entry name" value="LSDs-like"/>
</dbReference>
<comment type="caution">
    <text evidence="7">The sequence shown here is derived from an EMBL/GenBank/DDBJ whole genome shotgun (WGS) entry which is preliminary data.</text>
</comment>
<feature type="domain" description="JmjC" evidence="6">
    <location>
        <begin position="635"/>
        <end position="893"/>
    </location>
</feature>
<dbReference type="GO" id="GO:0008168">
    <property type="term" value="F:methyltransferase activity"/>
    <property type="evidence" value="ECO:0007669"/>
    <property type="project" value="UniProtKB-KW"/>
</dbReference>
<feature type="region of interest" description="Disordered" evidence="5">
    <location>
        <begin position="1"/>
        <end position="73"/>
    </location>
</feature>
<dbReference type="Proteomes" id="UP000653305">
    <property type="component" value="Unassembled WGS sequence"/>
</dbReference>
<dbReference type="EMBL" id="BMAC01000983">
    <property type="protein sequence ID" value="GFQ04870.1"/>
    <property type="molecule type" value="Genomic_DNA"/>
</dbReference>
<dbReference type="AlphaFoldDB" id="A0A830D0L8"/>
<dbReference type="GO" id="GO:0046872">
    <property type="term" value="F:metal ion binding"/>
    <property type="evidence" value="ECO:0007669"/>
    <property type="project" value="UniProtKB-KW"/>
</dbReference>
<dbReference type="GO" id="GO:0003712">
    <property type="term" value="F:transcription coregulator activity"/>
    <property type="evidence" value="ECO:0007669"/>
    <property type="project" value="TreeGrafter"/>
</dbReference>
<accession>A0A830D0L8</accession>
<comment type="similarity">
    <text evidence="2">Belongs to the JARID1 histone demethylase family.</text>
</comment>
<sequence>MDLNVVAEENEGLGEDDRAAALEENGPDVLGHGSGRDREREIDEEEGNVSLGDENRGEEVKSGGLIKRASRRKSCQLAKEKIGKLSKSLYVWEDEASKEVYVLEDEERPSRGRKRKRKVVENEDPKRTRKKPLEDGAEEGVEKEDDIGGEGVEEVKNGKVEGPERRTRRRKLLKDGADEEIEGVTKAGGSEKCYLKANGDELLDNAAEPKLGKKPAENAMERNTCHQCKRNDKGRVVRCTKCNKKRYCILSFQKRLLLKLALFVVTTAIARIACDWMHLKNLTLTYSDEEKMQYSKYMLGLLLPFLKLFHSEQLAEKEMEAKIRGQPISEIKPQQSSCQPNERIYCDTCQTSIVDFYRSCPRCSYDLCLTCCRELREGHLQGGDKEVIMQYVRCDLKYLHGDGEKVATSINNEPYPETAEIKPEWKSAETGNIPCPPPCVGGCGEGFLELNSIFGGNVVSDLLLRAEELARRLDIGKLPKTFEENTIDSDKLHKAAASRQDSEDNFLYCPNAKNLQRDDLKHFQRHWLKGEPVIVSDVLETTLGLSWEPMVMWRAFRQKRSHKTELLLNVTAINCLDWCEISMMENQLVFIVEQVDINIHQFFTGYSKGRSDSYDWPQILKLKDWPPSNLFEERLPRHGAEFISCLPFKDYTHPRCGFLNLAVKLPKESLKPDMGPKTYIAYGVAPELGRGDSVTKLHCDMSDAVNVLTHEALTLKPEQLLTIKKLQKKHAAQDKIELHGNEQILNGMDEKKQGNNDLEISNDDRQKLLEAFGGAEEGQKEDKSNIPESSEDCEGGALWDIFRRQDVPKLEEYVRKHFKEFRHIYGNPLPQVVHPIHDQAIYLTMEHKRRLKEEYGIEPWTFVQKLGNKRLNSGMWGSSLRAAGGLGAVLTTECTGGGGAACAEGLGGAKPIN</sequence>
<reference evidence="7" key="1">
    <citation type="submission" date="2020-07" db="EMBL/GenBank/DDBJ databases">
        <title>Ethylene signaling mediates host invasion by parasitic plants.</title>
        <authorList>
            <person name="Yoshida S."/>
        </authorList>
    </citation>
    <scope>NUCLEOTIDE SEQUENCE</scope>
    <source>
        <strain evidence="7">Okayama</strain>
    </source>
</reference>